<dbReference type="PANTHER" id="PTHR15245">
    <property type="entry name" value="SYMPLEKIN-RELATED"/>
    <property type="match status" value="1"/>
</dbReference>
<protein>
    <recommendedName>
        <fullName evidence="1">Symplekin C-terminal domain-containing protein</fullName>
    </recommendedName>
</protein>
<evidence type="ECO:0000259" key="1">
    <source>
        <dbReference type="Pfam" id="PF12295"/>
    </source>
</evidence>
<dbReference type="InterPro" id="IPR016024">
    <property type="entry name" value="ARM-type_fold"/>
</dbReference>
<evidence type="ECO:0000313" key="3">
    <source>
        <dbReference type="Proteomes" id="UP000001460"/>
    </source>
</evidence>
<name>B6AA29_CRYMR</name>
<dbReference type="RefSeq" id="XP_002139419.1">
    <property type="nucleotide sequence ID" value="XM_002139383.1"/>
</dbReference>
<proteinExistence type="predicted"/>
<dbReference type="Proteomes" id="UP000001460">
    <property type="component" value="Unassembled WGS sequence"/>
</dbReference>
<dbReference type="eggNOG" id="ENOG502SEDW">
    <property type="taxonomic scope" value="Eukaryota"/>
</dbReference>
<dbReference type="STRING" id="441375.B6AA29"/>
<gene>
    <name evidence="2" type="ORF">CMU_041410</name>
</gene>
<dbReference type="InterPro" id="IPR021850">
    <property type="entry name" value="Symplekin/Pta1"/>
</dbReference>
<dbReference type="Pfam" id="PF12295">
    <property type="entry name" value="Symplekin_C"/>
    <property type="match status" value="1"/>
</dbReference>
<dbReference type="OrthoDB" id="341331at2759"/>
<dbReference type="VEuPathDB" id="CryptoDB:CMU_041410"/>
<feature type="domain" description="Symplekin C-terminal" evidence="1">
    <location>
        <begin position="1398"/>
        <end position="1595"/>
    </location>
</feature>
<dbReference type="EMBL" id="DS989726">
    <property type="protein sequence ID" value="EEA05070.1"/>
    <property type="molecule type" value="Genomic_DNA"/>
</dbReference>
<dbReference type="PANTHER" id="PTHR15245:SF20">
    <property type="entry name" value="SYMPLEKIN"/>
    <property type="match status" value="1"/>
</dbReference>
<organism evidence="2 3">
    <name type="scientific">Cryptosporidium muris (strain RN66)</name>
    <dbReference type="NCBI Taxonomy" id="441375"/>
    <lineage>
        <taxon>Eukaryota</taxon>
        <taxon>Sar</taxon>
        <taxon>Alveolata</taxon>
        <taxon>Apicomplexa</taxon>
        <taxon>Conoidasida</taxon>
        <taxon>Coccidia</taxon>
        <taxon>Eucoccidiorida</taxon>
        <taxon>Eimeriorina</taxon>
        <taxon>Cryptosporidiidae</taxon>
        <taxon>Cryptosporidium</taxon>
    </lineage>
</organism>
<accession>B6AA29</accession>
<dbReference type="GeneID" id="6994348"/>
<dbReference type="InterPro" id="IPR022075">
    <property type="entry name" value="Symplekin_C"/>
</dbReference>
<evidence type="ECO:0000313" key="2">
    <source>
        <dbReference type="EMBL" id="EEA05070.1"/>
    </source>
</evidence>
<reference evidence="2" key="1">
    <citation type="submission" date="2008-06" db="EMBL/GenBank/DDBJ databases">
        <authorList>
            <person name="Lorenzi H."/>
            <person name="Inman J."/>
            <person name="Miller J."/>
            <person name="Schobel S."/>
            <person name="Amedeo P."/>
            <person name="Caler E.V."/>
            <person name="da Silva J."/>
        </authorList>
    </citation>
    <scope>NUCLEOTIDE SEQUENCE [LARGE SCALE GENOMIC DNA]</scope>
    <source>
        <strain evidence="2">RN66</strain>
    </source>
</reference>
<sequence length="1636" mass="188436">MVNSDGDSLISYFVHLTAQRKSHGLTLSADILNSSESKKFLDYGKHILHDDYVKSIEFIKQIANERFDSDVEKRIEVCEKLEKILKSDHIYSSLIISYILQLLNDKDVAVVISAVDFLHRTINIIIPNVLLPLSVKHSIVYTDMNIEQNWKNSLCTCTHQHVSDTQLDFEGCKCCSKGWWSSKLSIGLCLATNTTLRNLREVIKCIARYVETYGKEGASKISWYEEHNEMPQSIHFSCLIECKDYNKETRDKIYTLESKNEAQYINLYRKCLKLSNLILQICSLSLSGHRKTHEPENKSSVITASRTGWVYPINSGKVYSLEEFPIEVLVNKDTSCILESIVNLLCKPIESVLTVANPFKQELGSLNLCLGFQCLGWLCFKRPQFLSRFLCSIKQSIENITNFEKKLDEKLLALQYICQKELLRIFACPNLKYISLYMGELVNLLRLLGRTEDFNLLRLEAYNIFNSSESSNEDIRMELKKRISNIGDDIKSPVFIPFPPAEAQRSRSISSRYSYKRTRYNVDQGHYEILPQSVIEGVSWLFATKNYSSIVDTVLANFLNPKLPDDILVEVEQNCPGKKINLDTFMNLSNTPWSNKFSPLADNKLSIENKLLDKQYKLNSHTKKSDCHEKDDQILTFYECTITDSIEKMTMNSDTKYSNNTLVKDLYNMVVCPDSKWLKSKSNSIKAVIFAQIASSLLLSPLISLSAEGVYESVDPTNNSLASSLKYGQQIISAWELFLRRILDSGKEKFLPSFESYGSEVGLAWGLFSRRLNEGFISIKQKYNILIRLSMLHNKLENSFQWILIETIIFTLFSETNDLLLALVLVSDTSSHIQNKFDINKTGDALNIGNEYVFVFMDNLLKEEHNGERIQEVFGLSQIICIGLLWSYGIVWEYRVEILLDILFRFYSNKILNIVGNNPLNFTLRKIDVSKNSINWKWLITGLYCEREESTNIVCGTQNISDNKISGNDRDAGDEFYYNQIFDLGLRVISSAITSSDHPAENMSSCIILSTLHKYFIECPEVPISSVISLYDDWMLGEAQTKRLYAINILCGVINQKNPESHSKKAAYFALVSCCYATDIYIRQDVIRYVSNRFSNLDMSCDGNKVNCEKNNLPDFEDLPEWQRPYVLLKDHETKFKSIEYTHNYRNSTNLTYTEEICSAYTPPPSSNLLCDCVEYSYQWYNSKIYGERWIEAIAFLTFQSCILEDSLSENRLKICCNPFIERCVKCISKQTAVSATSKVSETFKDMELLEKNLGDVKLEIDTDNMVKLDKNEDNDLNIKEDIAKIRCNLYKYCCIKKPVLIHFLFYLSNYVNHSSSMFTSVFEPLLDEIVRSIPEVYHPEYIRIVKIYGSKSKDNNCYLRFITLILRIIASRTTDESQINKDLLTELQVIFEEFGNFYLVIPMIGFYEIDIIKQYLPILINTGDKILLKHTIQNILSPDGKHLENSRIKSKISSEDLLRMAVSYSYPEVKNVDARRAVDIVDCCFELTQISPPLFDSDTIASVLGRFAQEDMPTFPRTLGRAMVLSILYIPSIKPFIASFVISSLIRSRRVWDDTLTWRGIRHCIQKLWTDYKNILLPSLILLPRSEFEVIFHELLETNSDLRVDCLDIIKRSVSLYSLPVYNKLIYCSIINFRV</sequence>
<keyword evidence="3" id="KW-1185">Reference proteome</keyword>
<dbReference type="OMA" id="THEPENK"/>
<dbReference type="SUPFAM" id="SSF48371">
    <property type="entry name" value="ARM repeat"/>
    <property type="match status" value="1"/>
</dbReference>
<dbReference type="GO" id="GO:0005847">
    <property type="term" value="C:mRNA cleavage and polyadenylation specificity factor complex"/>
    <property type="evidence" value="ECO:0007669"/>
    <property type="project" value="TreeGrafter"/>
</dbReference>